<accession>A1ZZ48</accession>
<feature type="non-terminal residue" evidence="2">
    <location>
        <position position="1"/>
    </location>
</feature>
<evidence type="ECO:0000313" key="2">
    <source>
        <dbReference type="EMBL" id="EAY24370.1"/>
    </source>
</evidence>
<evidence type="ECO:0000259" key="1">
    <source>
        <dbReference type="PROSITE" id="PS51178"/>
    </source>
</evidence>
<dbReference type="Pfam" id="PF03793">
    <property type="entry name" value="PASTA"/>
    <property type="match status" value="1"/>
</dbReference>
<sequence>IARPGVKVKRHRKIYITITPKNAPRVKMPKLVDVPFDMAENMLKNLDLDLGKITYKPFIGENVIMEQHYLGKKIQPNTYIPKGSKIDLIVGDGLGEKEFKMPDLVMMPLDEAEQLLKGYDLLLGNITYVYNSDKELGTVVRQNPPVFIGKKKDGIKKGSSLDARKRTTVHAGELVDLWVVGNPAPKAKKDGEKDEEDPLKYLDTINIRKADEIKNYKKRKLKKDDVTKKDSTK</sequence>
<dbReference type="PROSITE" id="PS51178">
    <property type="entry name" value="PASTA"/>
    <property type="match status" value="2"/>
</dbReference>
<dbReference type="Proteomes" id="UP000004095">
    <property type="component" value="Unassembled WGS sequence"/>
</dbReference>
<dbReference type="RefSeq" id="WP_002705002.1">
    <property type="nucleotide sequence ID" value="NZ_AAWS01000072.1"/>
</dbReference>
<dbReference type="InterPro" id="IPR005543">
    <property type="entry name" value="PASTA_dom"/>
</dbReference>
<protein>
    <submittedName>
        <fullName evidence="2">Pasta domain protein</fullName>
    </submittedName>
</protein>
<feature type="domain" description="PASTA" evidence="1">
    <location>
        <begin position="22"/>
        <end position="92"/>
    </location>
</feature>
<dbReference type="OrthoDB" id="9803895at2"/>
<comment type="caution">
    <text evidence="2">The sequence shown here is derived from an EMBL/GenBank/DDBJ whole genome shotgun (WGS) entry which is preliminary data.</text>
</comment>
<dbReference type="SMART" id="SM00740">
    <property type="entry name" value="PASTA"/>
    <property type="match status" value="2"/>
</dbReference>
<keyword evidence="3" id="KW-1185">Reference proteome</keyword>
<dbReference type="eggNOG" id="COG2815">
    <property type="taxonomic scope" value="Bacteria"/>
</dbReference>
<reference evidence="2 3" key="1">
    <citation type="submission" date="2007-01" db="EMBL/GenBank/DDBJ databases">
        <authorList>
            <person name="Haygood M."/>
            <person name="Podell S."/>
            <person name="Anderson C."/>
            <person name="Hopkinson B."/>
            <person name="Roe K."/>
            <person name="Barbeau K."/>
            <person name="Gaasterland T."/>
            <person name="Ferriera S."/>
            <person name="Johnson J."/>
            <person name="Kravitz S."/>
            <person name="Beeson K."/>
            <person name="Sutton G."/>
            <person name="Rogers Y.-H."/>
            <person name="Friedman R."/>
            <person name="Frazier M."/>
            <person name="Venter J.C."/>
        </authorList>
    </citation>
    <scope>NUCLEOTIDE SEQUENCE [LARGE SCALE GENOMIC DNA]</scope>
    <source>
        <strain evidence="2 3">ATCC 23134</strain>
    </source>
</reference>
<organism evidence="2 3">
    <name type="scientific">Microscilla marina ATCC 23134</name>
    <dbReference type="NCBI Taxonomy" id="313606"/>
    <lineage>
        <taxon>Bacteria</taxon>
        <taxon>Pseudomonadati</taxon>
        <taxon>Bacteroidota</taxon>
        <taxon>Cytophagia</taxon>
        <taxon>Cytophagales</taxon>
        <taxon>Microscillaceae</taxon>
        <taxon>Microscilla</taxon>
    </lineage>
</organism>
<dbReference type="EMBL" id="AAWS01000072">
    <property type="protein sequence ID" value="EAY24370.1"/>
    <property type="molecule type" value="Genomic_DNA"/>
</dbReference>
<dbReference type="AlphaFoldDB" id="A1ZZ48"/>
<feature type="domain" description="PASTA" evidence="1">
    <location>
        <begin position="95"/>
        <end position="167"/>
    </location>
</feature>
<evidence type="ECO:0000313" key="3">
    <source>
        <dbReference type="Proteomes" id="UP000004095"/>
    </source>
</evidence>
<proteinExistence type="predicted"/>
<gene>
    <name evidence="2" type="ORF">M23134_02736</name>
</gene>
<dbReference type="CDD" id="cd06577">
    <property type="entry name" value="PASTA_pknB"/>
    <property type="match status" value="2"/>
</dbReference>
<name>A1ZZ48_MICM2</name>
<dbReference type="Gene3D" id="3.30.10.20">
    <property type="match status" value="2"/>
</dbReference>